<evidence type="ECO:0008006" key="3">
    <source>
        <dbReference type="Google" id="ProtNLM"/>
    </source>
</evidence>
<dbReference type="PATRIC" id="fig|888055.3.peg.1034"/>
<dbReference type="AlphaFoldDB" id="U2Q6L9"/>
<protein>
    <recommendedName>
        <fullName evidence="3">HEPN domain-containing protein</fullName>
    </recommendedName>
</protein>
<organism evidence="1 2">
    <name type="scientific">Leptotrichia wadei (strain F0279)</name>
    <dbReference type="NCBI Taxonomy" id="888055"/>
    <lineage>
        <taxon>Bacteria</taxon>
        <taxon>Fusobacteriati</taxon>
        <taxon>Fusobacteriota</taxon>
        <taxon>Fusobacteriia</taxon>
        <taxon>Fusobacteriales</taxon>
        <taxon>Leptotrichiaceae</taxon>
        <taxon>Leptotrichia</taxon>
    </lineage>
</organism>
<name>U2Q6L9_LEPWF</name>
<gene>
    <name evidence="1" type="ORF">HMPREF9015_01077</name>
</gene>
<comment type="caution">
    <text evidence="1">The sequence shown here is derived from an EMBL/GenBank/DDBJ whole genome shotgun (WGS) entry which is preliminary data.</text>
</comment>
<proteinExistence type="predicted"/>
<dbReference type="Gene3D" id="1.20.120.330">
    <property type="entry name" value="Nucleotidyltransferases domain 2"/>
    <property type="match status" value="1"/>
</dbReference>
<evidence type="ECO:0000313" key="1">
    <source>
        <dbReference type="EMBL" id="ERK51694.1"/>
    </source>
</evidence>
<dbReference type="HOGENOM" id="CLU_1872888_0_0_0"/>
<dbReference type="RefSeq" id="WP_021747310.1">
    <property type="nucleotide sequence ID" value="NZ_KI271430.1"/>
</dbReference>
<evidence type="ECO:0000313" key="2">
    <source>
        <dbReference type="Proteomes" id="UP000016626"/>
    </source>
</evidence>
<dbReference type="Proteomes" id="UP000016626">
    <property type="component" value="Unassembled WGS sequence"/>
</dbReference>
<reference evidence="1 2" key="1">
    <citation type="submission" date="2013-06" db="EMBL/GenBank/DDBJ databases">
        <authorList>
            <person name="Weinstock G."/>
            <person name="Sodergren E."/>
            <person name="Lobos E.A."/>
            <person name="Fulton L."/>
            <person name="Fulton R."/>
            <person name="Courtney L."/>
            <person name="Fronick C."/>
            <person name="O'Laughlin M."/>
            <person name="Godfrey J."/>
            <person name="Wilson R.M."/>
            <person name="Miner T."/>
            <person name="Farmer C."/>
            <person name="Delehaunty K."/>
            <person name="Cordes M."/>
            <person name="Minx P."/>
            <person name="Tomlinson C."/>
            <person name="Chen J."/>
            <person name="Wollam A."/>
            <person name="Pepin K.H."/>
            <person name="Bhonagiri V."/>
            <person name="Zhang X."/>
            <person name="Warren W."/>
            <person name="Mitreva M."/>
            <person name="Mardis E.R."/>
            <person name="Wilson R.K."/>
        </authorList>
    </citation>
    <scope>NUCLEOTIDE SEQUENCE [LARGE SCALE GENOMIC DNA]</scope>
    <source>
        <strain evidence="1 2">F0279</strain>
    </source>
</reference>
<dbReference type="EMBL" id="AWVM01000056">
    <property type="protein sequence ID" value="ERK51694.1"/>
    <property type="molecule type" value="Genomic_DNA"/>
</dbReference>
<accession>U2Q6L9</accession>
<sequence length="142" mass="17017">MSLLDKAKENFEIAEYAAQKGYFDTAISRLYYSSYQRIIYYKDNNITDGKVEFENYKLQNQYNSNTEFYGSHDWNIAFFKDFNKNCGQPGYLSIMGYLRDMKELRNIADYKTRRCCIDIDEYRMFENKGKIINKLIDILINM</sequence>